<dbReference type="AlphaFoldDB" id="A0A926VCF6"/>
<name>A0A926VCF6_9CYAN</name>
<comment type="caution">
    <text evidence="3">The sequence shown here is derived from an EMBL/GenBank/DDBJ whole genome shotgun (WGS) entry which is preliminary data.</text>
</comment>
<dbReference type="Gene3D" id="1.10.10.1770">
    <property type="entry name" value="Gun4-like"/>
    <property type="match status" value="1"/>
</dbReference>
<gene>
    <name evidence="3" type="ORF">H6G03_08935</name>
</gene>
<evidence type="ECO:0000259" key="2">
    <source>
        <dbReference type="Pfam" id="PF05419"/>
    </source>
</evidence>
<feature type="coiled-coil region" evidence="1">
    <location>
        <begin position="13"/>
        <end position="116"/>
    </location>
</feature>
<evidence type="ECO:0000256" key="1">
    <source>
        <dbReference type="SAM" id="Coils"/>
    </source>
</evidence>
<protein>
    <submittedName>
        <fullName evidence="3">GUN4 domain-containing protein</fullName>
    </submittedName>
</protein>
<dbReference type="PANTHER" id="PTHR34800:SF1">
    <property type="entry name" value="TETRAPYRROLE-BINDING PROTEIN, CHLOROPLASTIC"/>
    <property type="match status" value="1"/>
</dbReference>
<reference evidence="3" key="1">
    <citation type="journal article" date="2015" name="ISME J.">
        <title>Draft Genome Sequence of Streptomyces incarnatus NRRL8089, which Produces the Nucleoside Antibiotic Sinefungin.</title>
        <authorList>
            <person name="Oshima K."/>
            <person name="Hattori M."/>
            <person name="Shimizu H."/>
            <person name="Fukuda K."/>
            <person name="Nemoto M."/>
            <person name="Inagaki K."/>
            <person name="Tamura T."/>
        </authorList>
    </citation>
    <scope>NUCLEOTIDE SEQUENCE</scope>
    <source>
        <strain evidence="3">FACHB-1375</strain>
    </source>
</reference>
<keyword evidence="1" id="KW-0175">Coiled coil</keyword>
<dbReference type="Pfam" id="PF05419">
    <property type="entry name" value="GUN4"/>
    <property type="match status" value="1"/>
</dbReference>
<organism evidence="3 4">
    <name type="scientific">Aerosakkonema funiforme FACHB-1375</name>
    <dbReference type="NCBI Taxonomy" id="2949571"/>
    <lineage>
        <taxon>Bacteria</taxon>
        <taxon>Bacillati</taxon>
        <taxon>Cyanobacteriota</taxon>
        <taxon>Cyanophyceae</taxon>
        <taxon>Oscillatoriophycideae</taxon>
        <taxon>Aerosakkonematales</taxon>
        <taxon>Aerosakkonemataceae</taxon>
        <taxon>Aerosakkonema</taxon>
    </lineage>
</organism>
<proteinExistence type="predicted"/>
<evidence type="ECO:0000313" key="3">
    <source>
        <dbReference type="EMBL" id="MBD2181226.1"/>
    </source>
</evidence>
<dbReference type="InterPro" id="IPR008629">
    <property type="entry name" value="GUN4-like"/>
</dbReference>
<dbReference type="InterPro" id="IPR037215">
    <property type="entry name" value="GUN4-like_sf"/>
</dbReference>
<dbReference type="RefSeq" id="WP_190463985.1">
    <property type="nucleotide sequence ID" value="NZ_JACJPW010000017.1"/>
</dbReference>
<dbReference type="CDD" id="cd16383">
    <property type="entry name" value="GUN4"/>
    <property type="match status" value="1"/>
</dbReference>
<keyword evidence="4" id="KW-1185">Reference proteome</keyword>
<evidence type="ECO:0000313" key="4">
    <source>
        <dbReference type="Proteomes" id="UP000641646"/>
    </source>
</evidence>
<dbReference type="GO" id="GO:0046906">
    <property type="term" value="F:tetrapyrrole binding"/>
    <property type="evidence" value="ECO:0007669"/>
    <property type="project" value="TreeGrafter"/>
</dbReference>
<accession>A0A926VCF6</accession>
<dbReference type="Gene3D" id="1.25.40.620">
    <property type="match status" value="1"/>
</dbReference>
<feature type="domain" description="GUN4-like" evidence="2">
    <location>
        <begin position="176"/>
        <end position="309"/>
    </location>
</feature>
<sequence length="329" mass="38006">MSKAGNDNWKTPLGVYERSIAELRRTREEIQAEMHNLRQMQVSLGELSNLKAELEDSQVKIQTLKTDLDKTKAELITTQKIASEAQHRVADAEREANSAQKELQNLKQLMNNNESSNPQLIEIVSKLQEQLAQLAPINTASSQDDDFKRQIIQSISDLRSQVSKLSDELMLVSPATGKDYTKLRNLLADREWRKADEETLNLIVKISNRDRDGWRWLDRGEIALFPWQDLRIINRLWVEYSSGRFGFSVQKQIWQSINVANNNNFEVEKTLGDRVGWRVNNNWLKYDELTFDISASEGHLPSTVHILGVDKGRVEDRIRLLLSRRELQI</sequence>
<dbReference type="PANTHER" id="PTHR34800">
    <property type="entry name" value="TETRAPYRROLE-BINDING PROTEIN, CHLOROPLASTIC"/>
    <property type="match status" value="1"/>
</dbReference>
<dbReference type="SUPFAM" id="SSF57997">
    <property type="entry name" value="Tropomyosin"/>
    <property type="match status" value="1"/>
</dbReference>
<dbReference type="EMBL" id="JACJPW010000017">
    <property type="protein sequence ID" value="MBD2181226.1"/>
    <property type="molecule type" value="Genomic_DNA"/>
</dbReference>
<dbReference type="SUPFAM" id="SSF140869">
    <property type="entry name" value="GUN4-like"/>
    <property type="match status" value="1"/>
</dbReference>
<reference evidence="3" key="2">
    <citation type="submission" date="2020-08" db="EMBL/GenBank/DDBJ databases">
        <authorList>
            <person name="Chen M."/>
            <person name="Teng W."/>
            <person name="Zhao L."/>
            <person name="Hu C."/>
            <person name="Zhou Y."/>
            <person name="Han B."/>
            <person name="Song L."/>
            <person name="Shu W."/>
        </authorList>
    </citation>
    <scope>NUCLEOTIDE SEQUENCE</scope>
    <source>
        <strain evidence="3">FACHB-1375</strain>
    </source>
</reference>
<dbReference type="Proteomes" id="UP000641646">
    <property type="component" value="Unassembled WGS sequence"/>
</dbReference>